<gene>
    <name evidence="1" type="ORF">ACFPRA_09345</name>
</gene>
<dbReference type="Proteomes" id="UP001596109">
    <property type="component" value="Unassembled WGS sequence"/>
</dbReference>
<protein>
    <submittedName>
        <fullName evidence="1">Uncharacterized protein</fullName>
    </submittedName>
</protein>
<keyword evidence="2" id="KW-1185">Reference proteome</keyword>
<comment type="caution">
    <text evidence="1">The sequence shown here is derived from an EMBL/GenBank/DDBJ whole genome shotgun (WGS) entry which is preliminary data.</text>
</comment>
<sequence length="1071" mass="116297">MKPIKNTKSYLRNILLPLFTFMLVLSTVLPSVALAAEGGLIEVELDTNPTIITEAKINNDGFKVTLTLSDLNRKWVSDVDSQDKKTLLIDSMTVDNNPAAWNKYKDDLKQKLADVTVVVDDQKLTLTLPASSVYEISQDETITMNLSPALIENWPGQVTPVTIDIYADPQISMGGSVMSSVTAEEIRKGGKEIELKLVNATWNETEFYEMAKLKTFLDQFGNTPIDIAKYVNLANPNDVIEFPNPQTLKIKLPAIPYIGTGGVVTFNPVPLLPPNGNYATIDKAKDGTTSLGDDINEISPMSFDIKPSTASSLEITTNPNPITEENVIAGNQATITLKLSGSAKWDSNLTNAKKNALIDALEAENQADQWKKVKDALTSANVKRVDETEITIEIPKVEGYYLTANQKISLQAPHQLLVDDVDLNSVEFEIKAKPKALISGTVTPEVSQADIIKGGETIIVTLVNAKWDADIAKQTALREKLLNGFTFDTAYKAVINAGASVVRTNDQVVTITLPPIVGFKIGSDTPIAFNENSITANETLVSTTPKAFTITPVANQTATISGSITNSNEFDIVKGGKTITITLKNDVWAKDLSTKPITFSDTKLTYTNIKRVSDTVAELTLNGISDYSLTEDTSVTLDIPAELLSISSGKITTSAFKIAAVTAELPKKENLVLDKSDIQKGGKTITITLKNATFKENLTTNEITTIFTGTASGKNMIVNAINNDPKAIKITKDKITIKLPPIPGYNSTNPETIRLQIPRGLINHDSPRDIPVDGEIAIGAVATATLNGSSFTNQQIKAGNATITITLTGGIEWDPTIETNKSKKSALLKGFTVSDQTKEWSLLSKEISANAQFELNNAKNALKITFPAVPDYSIIRNQVVDIKIPKSVLASYKDDIEVANKLTITVPRGAISDKTLGDLTAEELAKAIEDNKRVIVPAKVVETIFVNTVELPEKQSITTIEITTTSAVEQVQVTVAGGTAQTVEPKGNKSVFVYTNLEKNSELKVSVFGSDKSKPLQSDIYKKIGKGNKTYSEIPKKDLTGSYSIYTLLTDKSLLKDIFKHYSIDELKVTQ</sequence>
<organism evidence="1 2">
    <name type="scientific">Sporosarcina soli</name>
    <dbReference type="NCBI Taxonomy" id="334736"/>
    <lineage>
        <taxon>Bacteria</taxon>
        <taxon>Bacillati</taxon>
        <taxon>Bacillota</taxon>
        <taxon>Bacilli</taxon>
        <taxon>Bacillales</taxon>
        <taxon>Caryophanaceae</taxon>
        <taxon>Sporosarcina</taxon>
    </lineage>
</organism>
<dbReference type="RefSeq" id="WP_381433193.1">
    <property type="nucleotide sequence ID" value="NZ_JBHSNO010000005.1"/>
</dbReference>
<evidence type="ECO:0000313" key="2">
    <source>
        <dbReference type="Proteomes" id="UP001596109"/>
    </source>
</evidence>
<evidence type="ECO:0000313" key="1">
    <source>
        <dbReference type="EMBL" id="MFC5589092.1"/>
    </source>
</evidence>
<accession>A0ABW0TI75</accession>
<dbReference type="EMBL" id="JBHSNO010000005">
    <property type="protein sequence ID" value="MFC5589092.1"/>
    <property type="molecule type" value="Genomic_DNA"/>
</dbReference>
<proteinExistence type="predicted"/>
<name>A0ABW0TI75_9BACL</name>
<reference evidence="2" key="1">
    <citation type="journal article" date="2019" name="Int. J. Syst. Evol. Microbiol.">
        <title>The Global Catalogue of Microorganisms (GCM) 10K type strain sequencing project: providing services to taxonomists for standard genome sequencing and annotation.</title>
        <authorList>
            <consortium name="The Broad Institute Genomics Platform"/>
            <consortium name="The Broad Institute Genome Sequencing Center for Infectious Disease"/>
            <person name="Wu L."/>
            <person name="Ma J."/>
        </authorList>
    </citation>
    <scope>NUCLEOTIDE SEQUENCE [LARGE SCALE GENOMIC DNA]</scope>
    <source>
        <strain evidence="2">CGMCC 4.1434</strain>
    </source>
</reference>